<feature type="region of interest" description="Disordered" evidence="1">
    <location>
        <begin position="697"/>
        <end position="717"/>
    </location>
</feature>
<evidence type="ECO:0008006" key="6">
    <source>
        <dbReference type="Google" id="ProtNLM"/>
    </source>
</evidence>
<evidence type="ECO:0000313" key="4">
    <source>
        <dbReference type="EMBL" id="NJC72840.1"/>
    </source>
</evidence>
<feature type="compositionally biased region" description="Low complexity" evidence="1">
    <location>
        <begin position="699"/>
        <end position="717"/>
    </location>
</feature>
<comment type="caution">
    <text evidence="4">The sequence shown here is derived from an EMBL/GenBank/DDBJ whole genome shotgun (WGS) entry which is preliminary data.</text>
</comment>
<organism evidence="4 5">
    <name type="scientific">Planosporangium thailandense</name>
    <dbReference type="NCBI Taxonomy" id="765197"/>
    <lineage>
        <taxon>Bacteria</taxon>
        <taxon>Bacillati</taxon>
        <taxon>Actinomycetota</taxon>
        <taxon>Actinomycetes</taxon>
        <taxon>Micromonosporales</taxon>
        <taxon>Micromonosporaceae</taxon>
        <taxon>Planosporangium</taxon>
    </lineage>
</organism>
<evidence type="ECO:0000256" key="1">
    <source>
        <dbReference type="SAM" id="MobiDB-lite"/>
    </source>
</evidence>
<name>A0ABX0Y380_9ACTN</name>
<gene>
    <name evidence="4" type="ORF">HC031_24425</name>
</gene>
<dbReference type="Proteomes" id="UP000722989">
    <property type="component" value="Unassembled WGS sequence"/>
</dbReference>
<dbReference type="Pfam" id="PF13625">
    <property type="entry name" value="Helicase_C_3"/>
    <property type="match status" value="1"/>
</dbReference>
<dbReference type="RefSeq" id="WP_167927747.1">
    <property type="nucleotide sequence ID" value="NZ_JAATVY010000022.1"/>
</dbReference>
<evidence type="ECO:0000259" key="3">
    <source>
        <dbReference type="Pfam" id="PF13625"/>
    </source>
</evidence>
<evidence type="ECO:0000259" key="2">
    <source>
        <dbReference type="Pfam" id="PF13280"/>
    </source>
</evidence>
<protein>
    <recommendedName>
        <fullName evidence="6">Helicase XPB/Ssl2 N-terminal domain-containing protein</fullName>
    </recommendedName>
</protein>
<dbReference type="PROSITE" id="PS52050">
    <property type="entry name" value="WYL"/>
    <property type="match status" value="1"/>
</dbReference>
<proteinExistence type="predicted"/>
<dbReference type="InterPro" id="IPR032830">
    <property type="entry name" value="XPB/Ssl2_N"/>
</dbReference>
<dbReference type="Pfam" id="PF13280">
    <property type="entry name" value="WYL"/>
    <property type="match status" value="1"/>
</dbReference>
<dbReference type="EMBL" id="JAATVY010000022">
    <property type="protein sequence ID" value="NJC72840.1"/>
    <property type="molecule type" value="Genomic_DNA"/>
</dbReference>
<reference evidence="4 5" key="1">
    <citation type="submission" date="2020-03" db="EMBL/GenBank/DDBJ databases">
        <title>WGS of the type strain of Planosporangium spp.</title>
        <authorList>
            <person name="Thawai C."/>
        </authorList>
    </citation>
    <scope>NUCLEOTIDE SEQUENCE [LARGE SCALE GENOMIC DNA]</scope>
    <source>
        <strain evidence="4 5">TBRC 5610</strain>
    </source>
</reference>
<feature type="domain" description="WYL" evidence="2">
    <location>
        <begin position="728"/>
        <end position="789"/>
    </location>
</feature>
<accession>A0ABX0Y380</accession>
<feature type="region of interest" description="Disordered" evidence="1">
    <location>
        <begin position="645"/>
        <end position="680"/>
    </location>
</feature>
<feature type="domain" description="Helicase XPB/Ssl2 N-terminal" evidence="3">
    <location>
        <begin position="499"/>
        <end position="618"/>
    </location>
</feature>
<dbReference type="InterPro" id="IPR026881">
    <property type="entry name" value="WYL_dom"/>
</dbReference>
<feature type="compositionally biased region" description="Low complexity" evidence="1">
    <location>
        <begin position="654"/>
        <end position="669"/>
    </location>
</feature>
<keyword evidence="5" id="KW-1185">Reference proteome</keyword>
<evidence type="ECO:0000313" key="5">
    <source>
        <dbReference type="Proteomes" id="UP000722989"/>
    </source>
</evidence>
<sequence length="797" mass="84139">MAVTLADHLRALPDEELAALIALRPDLVMPVPGDISALAVRAQSRLSVARSLDALDRFTLEVLDAVRVTRDPQTATTSVEAVLLLTGEGGVDKTRVREALGRLRELAIIYGSDATLHLSDGVDDVCSPYPSGLGRPADELSPAAAALVSDAARLRRTLLAAPPAARAVLDRLAAGPPIGTANRAVLNDPDSDSPVRWLVTRHLLVPTGGDTVELPREISLLLRRETGPLGELHPTPPEVDAPVREISAADRAGAGQAMEAVRNAEALAEALAADPAPILRSGGLGVRELRRLARAIGLTEPDAALLLEVAYAAGLLGESGGETGDAVVLPAAGYDTWRIGTLAQRWTRLAQAWLLMTRMPSLVGQRDDRERLLPALSNDVERVGAPAQRRAILGVLADLPPGTAPTPDDLRSVLAWRAPRRMGRAAASAGYDAALSEAATLGFTGLGALTSYARWLLAEVDAADRADPDADPLGIGPDEPPSRALEALDALLPAPVDHVLVQTDLTVVVPGPPEPGLAGELALVADAESPSVYRVTPDSVRRALDSGYVAADLHALFQRRSRTPVPQALTYLVDDVSRRHGGLRVGSAGAYLRGDDEALLAEVLADRRLAMLSLRRLAPTVLISPYAPARLLAALREAGYSPVPEDATGAAVLSRPRSPRAPARPAAPSRRIEDPRNQPRLTPARLAGIVEQLRRGDAATRAARRAPTTVRSQPGSAGLAGAQAHAQAMAVLQQALRDKARVWVGYVDAHGATNSRLVRPVSMGAGYLRAEDERTEMLHTFALHRITAAVPEESPSP</sequence>